<proteinExistence type="predicted"/>
<keyword evidence="2" id="KW-1185">Reference proteome</keyword>
<comment type="caution">
    <text evidence="1">The sequence shown here is derived from an EMBL/GenBank/DDBJ whole genome shotgun (WGS) entry which is preliminary data.</text>
</comment>
<dbReference type="SUPFAM" id="SSF64484">
    <property type="entry name" value="beta and beta-prime subunits of DNA dependent RNA-polymerase"/>
    <property type="match status" value="1"/>
</dbReference>
<evidence type="ECO:0000313" key="2">
    <source>
        <dbReference type="Proteomes" id="UP000193719"/>
    </source>
</evidence>
<reference evidence="1 2" key="2">
    <citation type="submission" date="2016-08" db="EMBL/GenBank/DDBJ databases">
        <title>Pervasive Adenine N6-methylation of Active Genes in Fungi.</title>
        <authorList>
            <consortium name="DOE Joint Genome Institute"/>
            <person name="Mondo S.J."/>
            <person name="Dannebaum R.O."/>
            <person name="Kuo R.C."/>
            <person name="Labutti K."/>
            <person name="Haridas S."/>
            <person name="Kuo A."/>
            <person name="Salamov A."/>
            <person name="Ahrendt S.R."/>
            <person name="Lipzen A."/>
            <person name="Sullivan W."/>
            <person name="Andreopoulos W.B."/>
            <person name="Clum A."/>
            <person name="Lindquist E."/>
            <person name="Daum C."/>
            <person name="Ramamoorthy G.K."/>
            <person name="Gryganskyi A."/>
            <person name="Culley D."/>
            <person name="Magnuson J.K."/>
            <person name="James T.Y."/>
            <person name="O'Malley M.A."/>
            <person name="Stajich J.E."/>
            <person name="Spatafora J.W."/>
            <person name="Visel A."/>
            <person name="Grigoriev I.V."/>
        </authorList>
    </citation>
    <scope>NUCLEOTIDE SEQUENCE [LARGE SCALE GENOMIC DNA]</scope>
    <source>
        <strain evidence="2">finn</strain>
    </source>
</reference>
<name>A0A1Y1VDJ7_9FUNG</name>
<reference evidence="1 2" key="1">
    <citation type="submission" date="2016-08" db="EMBL/GenBank/DDBJ databases">
        <title>Genomes of anaerobic fungi encode conserved fungal cellulosomes for biomass hydrolysis.</title>
        <authorList>
            <consortium name="DOE Joint Genome Institute"/>
            <person name="Haitjema C.H."/>
            <person name="Gilmore S.P."/>
            <person name="Henske J.K."/>
            <person name="Solomon K.V."/>
            <person name="De Groot R."/>
            <person name="Kuo A."/>
            <person name="Mondo S.J."/>
            <person name="Salamov A.A."/>
            <person name="Labutti K."/>
            <person name="Zhao Z."/>
            <person name="Chiniquy J."/>
            <person name="Barry K."/>
            <person name="Brewer H.M."/>
            <person name="Purvine S.O."/>
            <person name="Wright A.T."/>
            <person name="Boxma B."/>
            <person name="Van Alen T."/>
            <person name="Hackstein J.H."/>
            <person name="Baker S.E."/>
            <person name="Grigoriev I.V."/>
            <person name="O'Malley M.A."/>
        </authorList>
    </citation>
    <scope>NUCLEOTIDE SEQUENCE [LARGE SCALE GENOMIC DNA]</scope>
    <source>
        <strain evidence="2">finn</strain>
    </source>
</reference>
<dbReference type="Proteomes" id="UP000193719">
    <property type="component" value="Unassembled WGS sequence"/>
</dbReference>
<evidence type="ECO:0000313" key="1">
    <source>
        <dbReference type="EMBL" id="ORX52951.1"/>
    </source>
</evidence>
<sequence length="116" mass="13571">MYELIHTFDFSENPELKNKILKIFLKNIPVLPINMRLSIMDFNNIIIHNSITSMYIRLLDLNHQFQSNTNIISYGGYGLKVFNLYKKILGIYSSTDTTENSDKNFIKQRLSGKTDF</sequence>
<dbReference type="AlphaFoldDB" id="A0A1Y1VDJ7"/>
<accession>A0A1Y1VDJ7</accession>
<gene>
    <name evidence="1" type="ORF">BCR36DRAFT_369209</name>
</gene>
<organism evidence="1 2">
    <name type="scientific">Piromyces finnis</name>
    <dbReference type="NCBI Taxonomy" id="1754191"/>
    <lineage>
        <taxon>Eukaryota</taxon>
        <taxon>Fungi</taxon>
        <taxon>Fungi incertae sedis</taxon>
        <taxon>Chytridiomycota</taxon>
        <taxon>Chytridiomycota incertae sedis</taxon>
        <taxon>Neocallimastigomycetes</taxon>
        <taxon>Neocallimastigales</taxon>
        <taxon>Neocallimastigaceae</taxon>
        <taxon>Piromyces</taxon>
    </lineage>
</organism>
<dbReference type="EMBL" id="MCFH01000014">
    <property type="protein sequence ID" value="ORX52951.1"/>
    <property type="molecule type" value="Genomic_DNA"/>
</dbReference>
<protein>
    <submittedName>
        <fullName evidence="1">Uncharacterized protein</fullName>
    </submittedName>
</protein>